<dbReference type="RefSeq" id="XP_024662571.1">
    <property type="nucleotide sequence ID" value="XM_024806803.1"/>
</dbReference>
<dbReference type="STRING" id="45607.A0A2T0FCD5"/>
<comment type="subcellular location">
    <subcellularLocation>
        <location evidence="2">Cytoplasm</location>
    </subcellularLocation>
</comment>
<feature type="compositionally biased region" description="Basic and acidic residues" evidence="14">
    <location>
        <begin position="263"/>
        <end position="290"/>
    </location>
</feature>
<keyword evidence="3" id="KW-0963">Cytoplasm</keyword>
<keyword evidence="7" id="KW-0325">Glycoprotein</keyword>
<evidence type="ECO:0000313" key="16">
    <source>
        <dbReference type="Proteomes" id="UP000238350"/>
    </source>
</evidence>
<evidence type="ECO:0000256" key="8">
    <source>
        <dbReference type="ARBA" id="ARBA00023211"/>
    </source>
</evidence>
<name>A0A2T0FCD5_9ASCO</name>
<keyword evidence="4" id="KW-0808">Transferase</keyword>
<comment type="similarity">
    <text evidence="9">Belongs to the glycosyltransferase 8 family. Glycogenin subfamily.</text>
</comment>
<dbReference type="GO" id="GO:0046872">
    <property type="term" value="F:metal ion binding"/>
    <property type="evidence" value="ECO:0007669"/>
    <property type="project" value="UniProtKB-KW"/>
</dbReference>
<evidence type="ECO:0000256" key="10">
    <source>
        <dbReference type="ARBA" id="ARBA00038934"/>
    </source>
</evidence>
<organism evidence="15 16">
    <name type="scientific">Wickerhamiella sorbophila</name>
    <dbReference type="NCBI Taxonomy" id="45607"/>
    <lineage>
        <taxon>Eukaryota</taxon>
        <taxon>Fungi</taxon>
        <taxon>Dikarya</taxon>
        <taxon>Ascomycota</taxon>
        <taxon>Saccharomycotina</taxon>
        <taxon>Dipodascomycetes</taxon>
        <taxon>Dipodascales</taxon>
        <taxon>Trichomonascaceae</taxon>
        <taxon>Wickerhamiella</taxon>
    </lineage>
</organism>
<evidence type="ECO:0000256" key="2">
    <source>
        <dbReference type="ARBA" id="ARBA00004496"/>
    </source>
</evidence>
<evidence type="ECO:0000256" key="6">
    <source>
        <dbReference type="ARBA" id="ARBA00023056"/>
    </source>
</evidence>
<proteinExistence type="inferred from homology"/>
<evidence type="ECO:0000313" key="15">
    <source>
        <dbReference type="EMBL" id="PRT52625.1"/>
    </source>
</evidence>
<keyword evidence="8" id="KW-0464">Manganese</keyword>
<evidence type="ECO:0000256" key="5">
    <source>
        <dbReference type="ARBA" id="ARBA00022723"/>
    </source>
</evidence>
<dbReference type="InterPro" id="IPR050587">
    <property type="entry name" value="GNT1/Glycosyltrans_8"/>
</dbReference>
<evidence type="ECO:0000256" key="9">
    <source>
        <dbReference type="ARBA" id="ARBA00038162"/>
    </source>
</evidence>
<feature type="region of interest" description="Disordered" evidence="14">
    <location>
        <begin position="263"/>
        <end position="326"/>
    </location>
</feature>
<evidence type="ECO:0000256" key="13">
    <source>
        <dbReference type="ARBA" id="ARBA00057883"/>
    </source>
</evidence>
<keyword evidence="6" id="KW-0320">Glycogen biosynthesis</keyword>
<dbReference type="GeneID" id="36513994"/>
<dbReference type="OrthoDB" id="2014201at2759"/>
<dbReference type="SUPFAM" id="SSF53448">
    <property type="entry name" value="Nucleotide-diphospho-sugar transferases"/>
    <property type="match status" value="1"/>
</dbReference>
<evidence type="ECO:0000256" key="1">
    <source>
        <dbReference type="ARBA" id="ARBA00001936"/>
    </source>
</evidence>
<evidence type="ECO:0000256" key="4">
    <source>
        <dbReference type="ARBA" id="ARBA00022679"/>
    </source>
</evidence>
<dbReference type="FunFam" id="3.90.550.10:FF:000092">
    <property type="entry name" value="Glycogenin 2"/>
    <property type="match status" value="1"/>
</dbReference>
<evidence type="ECO:0000256" key="7">
    <source>
        <dbReference type="ARBA" id="ARBA00023180"/>
    </source>
</evidence>
<comment type="catalytic activity">
    <reaction evidence="12">
        <text>L-tyrosyl-[glycogenin] + UDP-alpha-D-glucose = alpha-D-glucosyl-L-tyrosyl-[glycogenin] + UDP + H(+)</text>
        <dbReference type="Rhea" id="RHEA:23360"/>
        <dbReference type="Rhea" id="RHEA-COMP:14604"/>
        <dbReference type="Rhea" id="RHEA-COMP:14605"/>
        <dbReference type="ChEBI" id="CHEBI:15378"/>
        <dbReference type="ChEBI" id="CHEBI:46858"/>
        <dbReference type="ChEBI" id="CHEBI:58223"/>
        <dbReference type="ChEBI" id="CHEBI:58885"/>
        <dbReference type="ChEBI" id="CHEBI:140573"/>
        <dbReference type="EC" id="2.4.1.186"/>
    </reaction>
</comment>
<accession>A0A2T0FCD5</accession>
<dbReference type="Proteomes" id="UP000238350">
    <property type="component" value="Unassembled WGS sequence"/>
</dbReference>
<evidence type="ECO:0000256" key="12">
    <source>
        <dbReference type="ARBA" id="ARBA00052293"/>
    </source>
</evidence>
<dbReference type="GO" id="GO:0008466">
    <property type="term" value="F:glycogenin glucosyltransferase activity"/>
    <property type="evidence" value="ECO:0007669"/>
    <property type="project" value="UniProtKB-EC"/>
</dbReference>
<protein>
    <recommendedName>
        <fullName evidence="10">glycogenin glucosyltransferase</fullName>
        <ecNumber evidence="10">2.4.1.186</ecNumber>
    </recommendedName>
</protein>
<dbReference type="PANTHER" id="PTHR11183">
    <property type="entry name" value="GLYCOGENIN SUBFAMILY MEMBER"/>
    <property type="match status" value="1"/>
</dbReference>
<evidence type="ECO:0000256" key="14">
    <source>
        <dbReference type="SAM" id="MobiDB-lite"/>
    </source>
</evidence>
<comment type="catalytic activity">
    <reaction evidence="11">
        <text>[1,4-alpha-D-glucosyl](n)-L-tyrosyl-[glycogenin] + UDP-alpha-D-glucose = [1,4-alpha-D-glucosyl](n+1)-L-tyrosyl-[glycogenin] + UDP + H(+)</text>
        <dbReference type="Rhea" id="RHEA:56560"/>
        <dbReference type="Rhea" id="RHEA-COMP:14606"/>
        <dbReference type="Rhea" id="RHEA-COMP:14607"/>
        <dbReference type="ChEBI" id="CHEBI:15378"/>
        <dbReference type="ChEBI" id="CHEBI:58223"/>
        <dbReference type="ChEBI" id="CHEBI:58885"/>
        <dbReference type="ChEBI" id="CHEBI:140574"/>
        <dbReference type="EC" id="2.4.1.186"/>
    </reaction>
</comment>
<comment type="caution">
    <text evidence="15">The sequence shown here is derived from an EMBL/GenBank/DDBJ whole genome shotgun (WGS) entry which is preliminary data.</text>
</comment>
<gene>
    <name evidence="15" type="ORF">B9G98_00245</name>
</gene>
<dbReference type="InterPro" id="IPR002495">
    <property type="entry name" value="Glyco_trans_8"/>
</dbReference>
<dbReference type="GO" id="GO:0005978">
    <property type="term" value="P:glycogen biosynthetic process"/>
    <property type="evidence" value="ECO:0007669"/>
    <property type="project" value="UniProtKB-KW"/>
</dbReference>
<reference evidence="15 16" key="1">
    <citation type="submission" date="2017-04" db="EMBL/GenBank/DDBJ databases">
        <title>Genome sequencing of [Candida] sorbophila.</title>
        <authorList>
            <person name="Ahn J.O."/>
        </authorList>
    </citation>
    <scope>NUCLEOTIDE SEQUENCE [LARGE SCALE GENOMIC DNA]</scope>
    <source>
        <strain evidence="15 16">DS02</strain>
    </source>
</reference>
<dbReference type="EC" id="2.4.1.186" evidence="10"/>
<dbReference type="InterPro" id="IPR029044">
    <property type="entry name" value="Nucleotide-diphossugar_trans"/>
</dbReference>
<comment type="cofactor">
    <cofactor evidence="1">
        <name>Mn(2+)</name>
        <dbReference type="ChEBI" id="CHEBI:29035"/>
    </cofactor>
</comment>
<evidence type="ECO:0000256" key="3">
    <source>
        <dbReference type="ARBA" id="ARBA00022490"/>
    </source>
</evidence>
<evidence type="ECO:0000256" key="11">
    <source>
        <dbReference type="ARBA" id="ARBA00050886"/>
    </source>
</evidence>
<feature type="compositionally biased region" description="Acidic residues" evidence="14">
    <location>
        <begin position="306"/>
        <end position="320"/>
    </location>
</feature>
<dbReference type="EMBL" id="NDIQ01000001">
    <property type="protein sequence ID" value="PRT52625.1"/>
    <property type="molecule type" value="Genomic_DNA"/>
</dbReference>
<keyword evidence="16" id="KW-1185">Reference proteome</keyword>
<dbReference type="GO" id="GO:0005737">
    <property type="term" value="C:cytoplasm"/>
    <property type="evidence" value="ECO:0007669"/>
    <property type="project" value="UniProtKB-SubCell"/>
</dbReference>
<sequence length="359" mass="40453">MTRSSCYTTLVYTAEYVLGAMALGHRLAKLDERPRVALVTPQLSHEVRDQLSTIWRLHEVPALTTGSSEELTLLGRPELDVSVTKIYAWTLPYDQVVYLDADTLPLKPLSDLDAEIDLGSIAAAPDVGWPDIFNSGVFACRPDTATFEGLKDLIKTSTSFDGSDQGLLNEFFAQAWNRLPFVYNVTLSASYQYEPAYRRFKSDIRVLHFIGKNKPWKPASLQADSVAANEMMYLWKKAAIEAGLFKHDLPPEAERSTIDYDPKRIIHPDPQRWEGDRFAPMRGGKPEGRPFARPATPAPGSPIISDEAESDEAEEPEASDQETTPVVYEENAYVFPVFGPEVIKLPFEHRRRKPERVFY</sequence>
<dbReference type="Gene3D" id="3.90.550.10">
    <property type="entry name" value="Spore Coat Polysaccharide Biosynthesis Protein SpsA, Chain A"/>
    <property type="match status" value="1"/>
</dbReference>
<dbReference type="Pfam" id="PF01501">
    <property type="entry name" value="Glyco_transf_8"/>
    <property type="match status" value="1"/>
</dbReference>
<dbReference type="AlphaFoldDB" id="A0A2T0FCD5"/>
<comment type="function">
    <text evidence="13">Self-glucosylating initiator of glycogen synthesis. It catalyzes the formation of a short alpha (1,4)-glucosyl chain covalently attached via a glucose 1-O-tyrosyl linkage to internal tyrosine residues and these chains act as primers for the elongation reaction catalyzed by glycogen synthase.</text>
</comment>
<keyword evidence="5" id="KW-0479">Metal-binding</keyword>
<dbReference type="CDD" id="cd02537">
    <property type="entry name" value="GT8_Glycogenin"/>
    <property type="match status" value="1"/>
</dbReference>